<keyword evidence="1" id="KW-1133">Transmembrane helix</keyword>
<dbReference type="AlphaFoldDB" id="A0AAE7NXI4"/>
<evidence type="ECO:0000313" key="3">
    <source>
        <dbReference type="Proteomes" id="UP000594015"/>
    </source>
</evidence>
<proteinExistence type="predicted"/>
<dbReference type="KEGG" id="barh:WN72_41250"/>
<organism evidence="2 3">
    <name type="scientific">Bradyrhizobium arachidis</name>
    <dbReference type="NCBI Taxonomy" id="858423"/>
    <lineage>
        <taxon>Bacteria</taxon>
        <taxon>Pseudomonadati</taxon>
        <taxon>Pseudomonadota</taxon>
        <taxon>Alphaproteobacteria</taxon>
        <taxon>Hyphomicrobiales</taxon>
        <taxon>Nitrobacteraceae</taxon>
        <taxon>Bradyrhizobium</taxon>
    </lineage>
</organism>
<evidence type="ECO:0000256" key="1">
    <source>
        <dbReference type="SAM" id="Phobius"/>
    </source>
</evidence>
<sequence>MTVTSSIEELVVPLRNALLYPILFFVVLFVVFHVYVYVARPGARFLKKVDYAWLALAALSIVSAASDQRRMLAQSAALTGANWFTSEAVVPVQNVHFMRKLICETPWNVDDKGRAEIASECSWYSNLEKSWSELDQILQDKNLPAVERATKAAHQIQKINVTPDVQARWASDAADLTSRVANAKQSATQYLTIVGSIERSTGELILIYFLPYLVGAAVALRFAKTTGELRLNP</sequence>
<evidence type="ECO:0000313" key="2">
    <source>
        <dbReference type="EMBL" id="QOZ72005.1"/>
    </source>
</evidence>
<keyword evidence="1" id="KW-0812">Transmembrane</keyword>
<feature type="transmembrane region" description="Helical" evidence="1">
    <location>
        <begin position="205"/>
        <end position="223"/>
    </location>
</feature>
<accession>A0AAE7NXI4</accession>
<protein>
    <submittedName>
        <fullName evidence="2">Uncharacterized protein</fullName>
    </submittedName>
</protein>
<feature type="transmembrane region" description="Helical" evidence="1">
    <location>
        <begin position="18"/>
        <end position="38"/>
    </location>
</feature>
<reference evidence="2 3" key="1">
    <citation type="submission" date="2018-06" db="EMBL/GenBank/DDBJ databases">
        <title>Comparative genomics of Bradyrhizobium nodulating Arachidis hypogaea.</title>
        <authorList>
            <person name="Li Y."/>
        </authorList>
    </citation>
    <scope>NUCLEOTIDE SEQUENCE [LARGE SCALE GENOMIC DNA]</scope>
    <source>
        <strain evidence="2 3">CCBAU 051107</strain>
    </source>
</reference>
<dbReference type="Proteomes" id="UP000594015">
    <property type="component" value="Chromosome"/>
</dbReference>
<dbReference type="EMBL" id="CP030050">
    <property type="protein sequence ID" value="QOZ72005.1"/>
    <property type="molecule type" value="Genomic_DNA"/>
</dbReference>
<gene>
    <name evidence="2" type="ORF">WN72_41250</name>
</gene>
<keyword evidence="1" id="KW-0472">Membrane</keyword>
<name>A0AAE7NXI4_9BRAD</name>
<dbReference type="RefSeq" id="WP_027563868.1">
    <property type="nucleotide sequence ID" value="NZ_AXAD01000020.1"/>
</dbReference>